<evidence type="ECO:0000313" key="7">
    <source>
        <dbReference type="EMBL" id="MBK1882076.1"/>
    </source>
</evidence>
<comment type="caution">
    <text evidence="7">The sequence shown here is derived from an EMBL/GenBank/DDBJ whole genome shotgun (WGS) entry which is preliminary data.</text>
</comment>
<evidence type="ECO:0000256" key="5">
    <source>
        <dbReference type="ARBA" id="ARBA00023136"/>
    </source>
</evidence>
<evidence type="ECO:0000256" key="4">
    <source>
        <dbReference type="ARBA" id="ARBA00022989"/>
    </source>
</evidence>
<keyword evidence="8" id="KW-1185">Reference proteome</keyword>
<dbReference type="Pfam" id="PF03626">
    <property type="entry name" value="COX4_pro"/>
    <property type="match status" value="1"/>
</dbReference>
<protein>
    <submittedName>
        <fullName evidence="7">Cytochrome C oxidase subunit IV family protein</fullName>
    </submittedName>
</protein>
<evidence type="ECO:0000313" key="8">
    <source>
        <dbReference type="Proteomes" id="UP000603141"/>
    </source>
</evidence>
<evidence type="ECO:0000256" key="1">
    <source>
        <dbReference type="ARBA" id="ARBA00004651"/>
    </source>
</evidence>
<feature type="transmembrane region" description="Helical" evidence="6">
    <location>
        <begin position="60"/>
        <end position="82"/>
    </location>
</feature>
<proteinExistence type="predicted"/>
<gene>
    <name evidence="7" type="ORF">JIN85_06595</name>
</gene>
<evidence type="ECO:0000256" key="3">
    <source>
        <dbReference type="ARBA" id="ARBA00022692"/>
    </source>
</evidence>
<dbReference type="Proteomes" id="UP000603141">
    <property type="component" value="Unassembled WGS sequence"/>
</dbReference>
<feature type="transmembrane region" description="Helical" evidence="6">
    <location>
        <begin position="34"/>
        <end position="53"/>
    </location>
</feature>
<evidence type="ECO:0000256" key="6">
    <source>
        <dbReference type="SAM" id="Phobius"/>
    </source>
</evidence>
<keyword evidence="3 6" id="KW-0812">Transmembrane</keyword>
<comment type="subcellular location">
    <subcellularLocation>
        <location evidence="1">Cell membrane</location>
        <topology evidence="1">Multi-pass membrane protein</topology>
    </subcellularLocation>
</comment>
<dbReference type="InterPro" id="IPR005171">
    <property type="entry name" value="Cyt_c_oxidase_su4_prok"/>
</dbReference>
<dbReference type="RefSeq" id="WP_200268855.1">
    <property type="nucleotide sequence ID" value="NZ_JAENIJ010000007.1"/>
</dbReference>
<name>A0A934S775_9BACT</name>
<dbReference type="AlphaFoldDB" id="A0A934S775"/>
<reference evidence="7" key="1">
    <citation type="submission" date="2021-01" db="EMBL/GenBank/DDBJ databases">
        <title>Modified the classification status of verrucomicrobia.</title>
        <authorList>
            <person name="Feng X."/>
        </authorList>
    </citation>
    <scope>NUCLEOTIDE SEQUENCE</scope>
    <source>
        <strain evidence="7">KCTC 22041</strain>
    </source>
</reference>
<dbReference type="NCBIfam" id="TIGR02229">
    <property type="entry name" value="caa3_sub_IV"/>
    <property type="match status" value="1"/>
</dbReference>
<evidence type="ECO:0000256" key="2">
    <source>
        <dbReference type="ARBA" id="ARBA00022475"/>
    </source>
</evidence>
<dbReference type="InterPro" id="IPR011743">
    <property type="entry name" value="Caa3_sub_IV"/>
</dbReference>
<organism evidence="7 8">
    <name type="scientific">Luteolibacter pohnpeiensis</name>
    <dbReference type="NCBI Taxonomy" id="454153"/>
    <lineage>
        <taxon>Bacteria</taxon>
        <taxon>Pseudomonadati</taxon>
        <taxon>Verrucomicrobiota</taxon>
        <taxon>Verrucomicrobiia</taxon>
        <taxon>Verrucomicrobiales</taxon>
        <taxon>Verrucomicrobiaceae</taxon>
        <taxon>Luteolibacter</taxon>
    </lineage>
</organism>
<sequence length="87" mass="9536">MKFSTLLSVYIGLVLLLALSLGMAFMPLHGSLKLVVGLAVAAAKATLIVWFFMHVRYQSGLIRVFAAAGGFWLLLMFVLTAVDYLTR</sequence>
<dbReference type="GO" id="GO:0005886">
    <property type="term" value="C:plasma membrane"/>
    <property type="evidence" value="ECO:0007669"/>
    <property type="project" value="UniProtKB-SubCell"/>
</dbReference>
<accession>A0A934S775</accession>
<dbReference type="EMBL" id="JAENIJ010000007">
    <property type="protein sequence ID" value="MBK1882076.1"/>
    <property type="molecule type" value="Genomic_DNA"/>
</dbReference>
<keyword evidence="4 6" id="KW-1133">Transmembrane helix</keyword>
<keyword evidence="2" id="KW-1003">Cell membrane</keyword>
<keyword evidence="5 6" id="KW-0472">Membrane</keyword>